<sequence length="246" mass="28582">MQGLWCRIQLAYLIVCVYPNCGMRNSDNRVIFECDNSLLFRTRCINSLFELKSLILSNLGGLGRKEIGRMGYKLLAPLGNGDDEHVRLIHESSAIREPMTDPYQVNFENGKDVEAELTEIPYEDEEEEEMNFYGDTQTALTPPVISRLYDWSDHFSTLNLDTITSDCFFSHRGPEEDLVSEFEIGQQFENKEGVILAIKTYNIRRGEEYKILERDQLKYDAQCIQFGFGCGWNIRISYCHKQENRR</sequence>
<evidence type="ECO:0000313" key="2">
    <source>
        <dbReference type="EMBL" id="RYR48157.1"/>
    </source>
</evidence>
<feature type="signal peptide" evidence="1">
    <location>
        <begin position="1"/>
        <end position="22"/>
    </location>
</feature>
<keyword evidence="1" id="KW-0732">Signal</keyword>
<organism evidence="2 3">
    <name type="scientific">Arachis hypogaea</name>
    <name type="common">Peanut</name>
    <dbReference type="NCBI Taxonomy" id="3818"/>
    <lineage>
        <taxon>Eukaryota</taxon>
        <taxon>Viridiplantae</taxon>
        <taxon>Streptophyta</taxon>
        <taxon>Embryophyta</taxon>
        <taxon>Tracheophyta</taxon>
        <taxon>Spermatophyta</taxon>
        <taxon>Magnoliopsida</taxon>
        <taxon>eudicotyledons</taxon>
        <taxon>Gunneridae</taxon>
        <taxon>Pentapetalae</taxon>
        <taxon>rosids</taxon>
        <taxon>fabids</taxon>
        <taxon>Fabales</taxon>
        <taxon>Fabaceae</taxon>
        <taxon>Papilionoideae</taxon>
        <taxon>50 kb inversion clade</taxon>
        <taxon>dalbergioids sensu lato</taxon>
        <taxon>Dalbergieae</taxon>
        <taxon>Pterocarpus clade</taxon>
        <taxon>Arachis</taxon>
    </lineage>
</organism>
<dbReference type="Proteomes" id="UP000289738">
    <property type="component" value="Chromosome A07"/>
</dbReference>
<protein>
    <submittedName>
        <fullName evidence="2">Uncharacterized protein</fullName>
    </submittedName>
</protein>
<feature type="chain" id="PRO_5019236355" evidence="1">
    <location>
        <begin position="23"/>
        <end position="246"/>
    </location>
</feature>
<keyword evidence="3" id="KW-1185">Reference proteome</keyword>
<accession>A0A445CB17</accession>
<dbReference type="EMBL" id="SDMP01000007">
    <property type="protein sequence ID" value="RYR48157.1"/>
    <property type="molecule type" value="Genomic_DNA"/>
</dbReference>
<dbReference type="AlphaFoldDB" id="A0A445CB17"/>
<evidence type="ECO:0000256" key="1">
    <source>
        <dbReference type="SAM" id="SignalP"/>
    </source>
</evidence>
<reference evidence="2 3" key="1">
    <citation type="submission" date="2019-01" db="EMBL/GenBank/DDBJ databases">
        <title>Sequencing of cultivated peanut Arachis hypogaea provides insights into genome evolution and oil improvement.</title>
        <authorList>
            <person name="Chen X."/>
        </authorList>
    </citation>
    <scope>NUCLEOTIDE SEQUENCE [LARGE SCALE GENOMIC DNA]</scope>
    <source>
        <strain evidence="3">cv. Fuhuasheng</strain>
        <tissue evidence="2">Leaves</tissue>
    </source>
</reference>
<proteinExistence type="predicted"/>
<comment type="caution">
    <text evidence="2">The sequence shown here is derived from an EMBL/GenBank/DDBJ whole genome shotgun (WGS) entry which is preliminary data.</text>
</comment>
<gene>
    <name evidence="2" type="ORF">Ahy_A07g034153</name>
</gene>
<evidence type="ECO:0000313" key="3">
    <source>
        <dbReference type="Proteomes" id="UP000289738"/>
    </source>
</evidence>
<name>A0A445CB17_ARAHY</name>